<evidence type="ECO:0000256" key="11">
    <source>
        <dbReference type="SAM" id="Phobius"/>
    </source>
</evidence>
<evidence type="ECO:0000256" key="6">
    <source>
        <dbReference type="ARBA" id="ARBA00023224"/>
    </source>
</evidence>
<reference evidence="15" key="1">
    <citation type="journal article" date="2019" name="Int. J. Syst. Evol. Microbiol.">
        <title>The Global Catalogue of Microorganisms (GCM) 10K type strain sequencing project: providing services to taxonomists for standard genome sequencing and annotation.</title>
        <authorList>
            <consortium name="The Broad Institute Genomics Platform"/>
            <consortium name="The Broad Institute Genome Sequencing Center for Infectious Disease"/>
            <person name="Wu L."/>
            <person name="Ma J."/>
        </authorList>
    </citation>
    <scope>NUCLEOTIDE SEQUENCE [LARGE SCALE GENOMIC DNA]</scope>
    <source>
        <strain evidence="15">CCUG 54822</strain>
    </source>
</reference>
<dbReference type="InterPro" id="IPR033480">
    <property type="entry name" value="sCache_2"/>
</dbReference>
<keyword evidence="5 11" id="KW-0472">Membrane</keyword>
<feature type="compositionally biased region" description="Basic and acidic residues" evidence="10">
    <location>
        <begin position="347"/>
        <end position="356"/>
    </location>
</feature>
<evidence type="ECO:0000259" key="12">
    <source>
        <dbReference type="PROSITE" id="PS50111"/>
    </source>
</evidence>
<feature type="compositionally biased region" description="Low complexity" evidence="10">
    <location>
        <begin position="324"/>
        <end position="343"/>
    </location>
</feature>
<dbReference type="SMART" id="SM00283">
    <property type="entry name" value="MA"/>
    <property type="match status" value="1"/>
</dbReference>
<evidence type="ECO:0000256" key="5">
    <source>
        <dbReference type="ARBA" id="ARBA00023136"/>
    </source>
</evidence>
<feature type="region of interest" description="Disordered" evidence="10">
    <location>
        <begin position="289"/>
        <end position="360"/>
    </location>
</feature>
<dbReference type="CDD" id="cd11386">
    <property type="entry name" value="MCP_signal"/>
    <property type="match status" value="1"/>
</dbReference>
<dbReference type="Gene3D" id="1.10.287.950">
    <property type="entry name" value="Methyl-accepting chemotaxis protein"/>
    <property type="match status" value="1"/>
</dbReference>
<dbReference type="PANTHER" id="PTHR32089">
    <property type="entry name" value="METHYL-ACCEPTING CHEMOTAXIS PROTEIN MCPB"/>
    <property type="match status" value="1"/>
</dbReference>
<keyword evidence="4 11" id="KW-1133">Transmembrane helix</keyword>
<proteinExistence type="inferred from homology"/>
<sequence>MKVKLKSLFKFNSSIKSKLITISILLLTVPLIILGIFSYQKSASSLDELGKTNLKNNVEMTIEMINALNEEVEEGNLSLEKAQEQVKVSILGEKNDDGTRPINENIDLGENGYMIVYDQEGTEVAHPTLEGENLWNEEDSNGNKFVQETIETGNNGGGYVYYDWPLPDKENQIEEKVTYTKTDENWDWVVTASTYMMDFNQPANDILTLILIVIGVTLVVGILIIWMFSNSISKPIDRVSEHMNHLADGDLTQEPLNLKSKDETGKLANAMNHMQDRLKEIIKNVSKTSETLSSQSEELTQSANEVKSGTEQISTTMQELASGSETQANSSSELSSAMSTFSTKVQEANEKGEHIQQESNDVLSLTDEGSHLMNNSEEQMNKIDQIVQDTVQKVQGLDTQSQEISKLVSVIKDIADQTNLLALNAAIEAARAGEHGQGFAVVADEVRKLAEQVSDSVSDITGIVGNIQNESSVVTNSLQEGYKEVEKGTEQIKTTGEKFEGISEAVTNVVNSIQTVTDNMSEIAANSQQMNSSIQEIASVSEESAAGVEQVSASSQQTSSSMEEVASSADDLARLAEDLNGLVRQFKL</sequence>
<gene>
    <name evidence="14" type="ORF">ACFQ4A_01855</name>
</gene>
<dbReference type="InterPro" id="IPR004090">
    <property type="entry name" value="Chemotax_Me-accpt_rcpt"/>
</dbReference>
<feature type="coiled-coil region" evidence="9">
    <location>
        <begin position="51"/>
        <end position="85"/>
    </location>
</feature>
<dbReference type="Pfam" id="PF00672">
    <property type="entry name" value="HAMP"/>
    <property type="match status" value="1"/>
</dbReference>
<feature type="region of interest" description="Disordered" evidence="10">
    <location>
        <begin position="545"/>
        <end position="569"/>
    </location>
</feature>
<protein>
    <submittedName>
        <fullName evidence="14">Methyl-accepting chemotaxis protein</fullName>
    </submittedName>
</protein>
<dbReference type="InterPro" id="IPR004089">
    <property type="entry name" value="MCPsignal_dom"/>
</dbReference>
<dbReference type="Pfam" id="PF17200">
    <property type="entry name" value="sCache_2"/>
    <property type="match status" value="1"/>
</dbReference>
<feature type="compositionally biased region" description="Low complexity" evidence="10">
    <location>
        <begin position="548"/>
        <end position="565"/>
    </location>
</feature>
<comment type="subcellular location">
    <subcellularLocation>
        <location evidence="1">Cell membrane</location>
        <topology evidence="1">Multi-pass membrane protein</topology>
    </subcellularLocation>
</comment>
<dbReference type="Pfam" id="PF00015">
    <property type="entry name" value="MCPsignal"/>
    <property type="match status" value="1"/>
</dbReference>
<evidence type="ECO:0000256" key="7">
    <source>
        <dbReference type="ARBA" id="ARBA00029447"/>
    </source>
</evidence>
<dbReference type="SUPFAM" id="SSF58104">
    <property type="entry name" value="Methyl-accepting chemotaxis protein (MCP) signaling domain"/>
    <property type="match status" value="1"/>
</dbReference>
<evidence type="ECO:0000256" key="9">
    <source>
        <dbReference type="SAM" id="Coils"/>
    </source>
</evidence>
<evidence type="ECO:0000313" key="15">
    <source>
        <dbReference type="Proteomes" id="UP001597178"/>
    </source>
</evidence>
<dbReference type="PROSITE" id="PS50885">
    <property type="entry name" value="HAMP"/>
    <property type="match status" value="1"/>
</dbReference>
<organism evidence="14 15">
    <name type="scientific">Lentibacillus salinarum</name>
    <dbReference type="NCBI Taxonomy" id="446820"/>
    <lineage>
        <taxon>Bacteria</taxon>
        <taxon>Bacillati</taxon>
        <taxon>Bacillota</taxon>
        <taxon>Bacilli</taxon>
        <taxon>Bacillales</taxon>
        <taxon>Bacillaceae</taxon>
        <taxon>Lentibacillus</taxon>
    </lineage>
</organism>
<keyword evidence="2" id="KW-1003">Cell membrane</keyword>
<dbReference type="Gene3D" id="3.30.450.20">
    <property type="entry name" value="PAS domain"/>
    <property type="match status" value="1"/>
</dbReference>
<dbReference type="SMART" id="SM00304">
    <property type="entry name" value="HAMP"/>
    <property type="match status" value="1"/>
</dbReference>
<evidence type="ECO:0000256" key="2">
    <source>
        <dbReference type="ARBA" id="ARBA00022475"/>
    </source>
</evidence>
<evidence type="ECO:0000256" key="1">
    <source>
        <dbReference type="ARBA" id="ARBA00004651"/>
    </source>
</evidence>
<feature type="domain" description="HAMP" evidence="13">
    <location>
        <begin position="230"/>
        <end position="283"/>
    </location>
</feature>
<feature type="transmembrane region" description="Helical" evidence="11">
    <location>
        <begin position="206"/>
        <end position="228"/>
    </location>
</feature>
<accession>A0ABW3ZQ10</accession>
<dbReference type="EMBL" id="JBHTNH010000002">
    <property type="protein sequence ID" value="MFD1360420.1"/>
    <property type="molecule type" value="Genomic_DNA"/>
</dbReference>
<keyword evidence="6 8" id="KW-0807">Transducer</keyword>
<dbReference type="PROSITE" id="PS50111">
    <property type="entry name" value="CHEMOTAXIS_TRANSDUC_2"/>
    <property type="match status" value="1"/>
</dbReference>
<dbReference type="Gene3D" id="6.10.340.10">
    <property type="match status" value="1"/>
</dbReference>
<dbReference type="PRINTS" id="PR00260">
    <property type="entry name" value="CHEMTRNSDUCR"/>
</dbReference>
<feature type="compositionally biased region" description="Polar residues" evidence="10">
    <location>
        <begin position="303"/>
        <end position="323"/>
    </location>
</feature>
<evidence type="ECO:0000259" key="13">
    <source>
        <dbReference type="PROSITE" id="PS50885"/>
    </source>
</evidence>
<evidence type="ECO:0000256" key="8">
    <source>
        <dbReference type="PROSITE-ProRule" id="PRU00284"/>
    </source>
</evidence>
<comment type="caution">
    <text evidence="14">The sequence shown here is derived from an EMBL/GenBank/DDBJ whole genome shotgun (WGS) entry which is preliminary data.</text>
</comment>
<evidence type="ECO:0000256" key="3">
    <source>
        <dbReference type="ARBA" id="ARBA00022692"/>
    </source>
</evidence>
<dbReference type="InterPro" id="IPR003660">
    <property type="entry name" value="HAMP_dom"/>
</dbReference>
<dbReference type="PANTHER" id="PTHR32089:SF114">
    <property type="entry name" value="METHYL-ACCEPTING CHEMOTAXIS PROTEIN MCPB"/>
    <property type="match status" value="1"/>
</dbReference>
<feature type="transmembrane region" description="Helical" evidence="11">
    <location>
        <begin position="20"/>
        <end position="39"/>
    </location>
</feature>
<comment type="similarity">
    <text evidence="7">Belongs to the methyl-accepting chemotaxis (MCP) protein family.</text>
</comment>
<dbReference type="CDD" id="cd06225">
    <property type="entry name" value="HAMP"/>
    <property type="match status" value="1"/>
</dbReference>
<keyword evidence="9" id="KW-0175">Coiled coil</keyword>
<evidence type="ECO:0000256" key="10">
    <source>
        <dbReference type="SAM" id="MobiDB-lite"/>
    </source>
</evidence>
<keyword evidence="3 11" id="KW-0812">Transmembrane</keyword>
<dbReference type="Proteomes" id="UP001597178">
    <property type="component" value="Unassembled WGS sequence"/>
</dbReference>
<dbReference type="SMART" id="SM01049">
    <property type="entry name" value="Cache_2"/>
    <property type="match status" value="1"/>
</dbReference>
<name>A0ABW3ZQ10_9BACI</name>
<keyword evidence="15" id="KW-1185">Reference proteome</keyword>
<evidence type="ECO:0000256" key="4">
    <source>
        <dbReference type="ARBA" id="ARBA00022989"/>
    </source>
</evidence>
<dbReference type="RefSeq" id="WP_382397129.1">
    <property type="nucleotide sequence ID" value="NZ_JBHTNH010000002.1"/>
</dbReference>
<feature type="compositionally biased region" description="Low complexity" evidence="10">
    <location>
        <begin position="289"/>
        <end position="302"/>
    </location>
</feature>
<evidence type="ECO:0000313" key="14">
    <source>
        <dbReference type="EMBL" id="MFD1360420.1"/>
    </source>
</evidence>
<feature type="domain" description="Methyl-accepting transducer" evidence="12">
    <location>
        <begin position="302"/>
        <end position="552"/>
    </location>
</feature>
<dbReference type="CDD" id="cd18774">
    <property type="entry name" value="PDC2_HK_sensor"/>
    <property type="match status" value="1"/>
</dbReference>